<reference evidence="1" key="2">
    <citation type="journal article" date="2015" name="Data Brief">
        <title>Shoot transcriptome of the giant reed, Arundo donax.</title>
        <authorList>
            <person name="Barrero R.A."/>
            <person name="Guerrero F.D."/>
            <person name="Moolhuijzen P."/>
            <person name="Goolsby J.A."/>
            <person name="Tidwell J."/>
            <person name="Bellgard S.E."/>
            <person name="Bellgard M.I."/>
        </authorList>
    </citation>
    <scope>NUCLEOTIDE SEQUENCE</scope>
    <source>
        <tissue evidence="1">Shoot tissue taken approximately 20 cm above the soil surface</tissue>
    </source>
</reference>
<organism evidence="1">
    <name type="scientific">Arundo donax</name>
    <name type="common">Giant reed</name>
    <name type="synonym">Donax arundinaceus</name>
    <dbReference type="NCBI Taxonomy" id="35708"/>
    <lineage>
        <taxon>Eukaryota</taxon>
        <taxon>Viridiplantae</taxon>
        <taxon>Streptophyta</taxon>
        <taxon>Embryophyta</taxon>
        <taxon>Tracheophyta</taxon>
        <taxon>Spermatophyta</taxon>
        <taxon>Magnoliopsida</taxon>
        <taxon>Liliopsida</taxon>
        <taxon>Poales</taxon>
        <taxon>Poaceae</taxon>
        <taxon>PACMAD clade</taxon>
        <taxon>Arundinoideae</taxon>
        <taxon>Arundineae</taxon>
        <taxon>Arundo</taxon>
    </lineage>
</organism>
<evidence type="ECO:0000313" key="1">
    <source>
        <dbReference type="EMBL" id="JAD18725.1"/>
    </source>
</evidence>
<dbReference type="EMBL" id="GBRH01279170">
    <property type="protein sequence ID" value="JAD18725.1"/>
    <property type="molecule type" value="Transcribed_RNA"/>
</dbReference>
<protein>
    <submittedName>
        <fullName evidence="1">Uncharacterized protein</fullName>
    </submittedName>
</protein>
<accession>A0A0A8Y155</accession>
<proteinExistence type="predicted"/>
<name>A0A0A8Y155_ARUDO</name>
<dbReference type="AlphaFoldDB" id="A0A0A8Y155"/>
<sequence>MPHIFGDWCPLGQNLPIISTQGSMPTFSSRWRQCIHSTPAPS</sequence>
<reference evidence="1" key="1">
    <citation type="submission" date="2014-09" db="EMBL/GenBank/DDBJ databases">
        <authorList>
            <person name="Magalhaes I.L.F."/>
            <person name="Oliveira U."/>
            <person name="Santos F.R."/>
            <person name="Vidigal T.H.D.A."/>
            <person name="Brescovit A.D."/>
            <person name="Santos A.J."/>
        </authorList>
    </citation>
    <scope>NUCLEOTIDE SEQUENCE</scope>
    <source>
        <tissue evidence="1">Shoot tissue taken approximately 20 cm above the soil surface</tissue>
    </source>
</reference>